<reference evidence="2" key="1">
    <citation type="submission" date="2023-05" db="EMBL/GenBank/DDBJ databases">
        <title>Nepenthes gracilis genome sequencing.</title>
        <authorList>
            <person name="Fukushima K."/>
        </authorList>
    </citation>
    <scope>NUCLEOTIDE SEQUENCE</scope>
    <source>
        <strain evidence="2">SING2019-196</strain>
    </source>
</reference>
<keyword evidence="1" id="KW-0812">Transmembrane</keyword>
<comment type="caution">
    <text evidence="2">The sequence shown here is derived from an EMBL/GenBank/DDBJ whole genome shotgun (WGS) entry which is preliminary data.</text>
</comment>
<protein>
    <submittedName>
        <fullName evidence="2">Uncharacterized protein</fullName>
    </submittedName>
</protein>
<feature type="transmembrane region" description="Helical" evidence="1">
    <location>
        <begin position="191"/>
        <end position="210"/>
    </location>
</feature>
<dbReference type="Proteomes" id="UP001279734">
    <property type="component" value="Unassembled WGS sequence"/>
</dbReference>
<keyword evidence="1" id="KW-0472">Membrane</keyword>
<dbReference type="EMBL" id="BSYO01000022">
    <property type="protein sequence ID" value="GMH20958.1"/>
    <property type="molecule type" value="Genomic_DNA"/>
</dbReference>
<evidence type="ECO:0000256" key="1">
    <source>
        <dbReference type="SAM" id="Phobius"/>
    </source>
</evidence>
<evidence type="ECO:0000313" key="2">
    <source>
        <dbReference type="EMBL" id="GMH20958.1"/>
    </source>
</evidence>
<name>A0AAD3SZR6_NEPGR</name>
<keyword evidence="1" id="KW-1133">Transmembrane helix</keyword>
<evidence type="ECO:0000313" key="3">
    <source>
        <dbReference type="Proteomes" id="UP001279734"/>
    </source>
</evidence>
<accession>A0AAD3SZR6</accession>
<gene>
    <name evidence="2" type="ORF">Nepgr_022800</name>
</gene>
<organism evidence="2 3">
    <name type="scientific">Nepenthes gracilis</name>
    <name type="common">Slender pitcher plant</name>
    <dbReference type="NCBI Taxonomy" id="150966"/>
    <lineage>
        <taxon>Eukaryota</taxon>
        <taxon>Viridiplantae</taxon>
        <taxon>Streptophyta</taxon>
        <taxon>Embryophyta</taxon>
        <taxon>Tracheophyta</taxon>
        <taxon>Spermatophyta</taxon>
        <taxon>Magnoliopsida</taxon>
        <taxon>eudicotyledons</taxon>
        <taxon>Gunneridae</taxon>
        <taxon>Pentapetalae</taxon>
        <taxon>Caryophyllales</taxon>
        <taxon>Nepenthaceae</taxon>
        <taxon>Nepenthes</taxon>
    </lineage>
</organism>
<feature type="transmembrane region" description="Helical" evidence="1">
    <location>
        <begin position="222"/>
        <end position="245"/>
    </location>
</feature>
<proteinExistence type="predicted"/>
<dbReference type="AlphaFoldDB" id="A0AAD3SZR6"/>
<keyword evidence="3" id="KW-1185">Reference proteome</keyword>
<sequence length="263" mass="28720">MLAVLQLPCGWVDFFCSADAWLGMILMQKGAGLKCCFCMKWLMPLLMWEPYAAAVAVRLEWWWKAPDFLSPACCSGFCVRLLAALAEDGADGLGAGALCKMPCHANSDSAGLISPCEPLEINRPCSSAVDSDESMPPKESGHDSVQALSSVYPDYDALDSSAVSRAFMASFQLESRCKISMGFLLNADHEFWLLVIVLWVVLMPNVMIISVELKTLPCCSRFWLCCLLIYLQLNAYAAVVMGSIAEMDGFWVGLDGPLSADIV</sequence>